<name>A0A6A5KC12_9PLEO</name>
<dbReference type="EMBL" id="ML975286">
    <property type="protein sequence ID" value="KAF1835515.1"/>
    <property type="molecule type" value="Genomic_DNA"/>
</dbReference>
<evidence type="ECO:0000313" key="2">
    <source>
        <dbReference type="Proteomes" id="UP000800040"/>
    </source>
</evidence>
<proteinExistence type="predicted"/>
<reference evidence="1" key="1">
    <citation type="submission" date="2020-01" db="EMBL/GenBank/DDBJ databases">
        <authorList>
            <consortium name="DOE Joint Genome Institute"/>
            <person name="Haridas S."/>
            <person name="Albert R."/>
            <person name="Binder M."/>
            <person name="Bloem J."/>
            <person name="Labutti K."/>
            <person name="Salamov A."/>
            <person name="Andreopoulos B."/>
            <person name="Baker S.E."/>
            <person name="Barry K."/>
            <person name="Bills G."/>
            <person name="Bluhm B.H."/>
            <person name="Cannon C."/>
            <person name="Castanera R."/>
            <person name="Culley D.E."/>
            <person name="Daum C."/>
            <person name="Ezra D."/>
            <person name="Gonzalez J.B."/>
            <person name="Henrissat B."/>
            <person name="Kuo A."/>
            <person name="Liang C."/>
            <person name="Lipzen A."/>
            <person name="Lutzoni F."/>
            <person name="Magnuson J."/>
            <person name="Mondo S."/>
            <person name="Nolan M."/>
            <person name="Ohm R."/>
            <person name="Pangilinan J."/>
            <person name="Park H.-J."/>
            <person name="Ramirez L."/>
            <person name="Alfaro M."/>
            <person name="Sun H."/>
            <person name="Tritt A."/>
            <person name="Yoshinaga Y."/>
            <person name="Zwiers L.-H."/>
            <person name="Turgeon B.G."/>
            <person name="Goodwin S.B."/>
            <person name="Spatafora J.W."/>
            <person name="Crous P.W."/>
            <person name="Grigoriev I.V."/>
        </authorList>
    </citation>
    <scope>NUCLEOTIDE SEQUENCE</scope>
    <source>
        <strain evidence="1">P77</strain>
    </source>
</reference>
<dbReference type="AlphaFoldDB" id="A0A6A5KC12"/>
<sequence length="459" mass="53109">MSHAPGPSSTTAFNALPIELNKAIVHQLETDKDIATYRLICPATNDAIDADRLSFWRTKFREQYAFKESLSNARMQQLYQRRSKLLRHGTRYDFFHGYEKHEAYVVRMLRDLIVESFQGTTDVDEHGRPRCKNQTHLMNFIRNSRLLMDDRRPPQGPVSSVHETLLAVKLMCSQFIFDLSGLEHNIFAFEESQYAVYRSSIAAPLFTGTNVNMEWIMHCMKFFRHHMMNEEAQTLFDKIQELDVSQKPSAWREPLRQGAYPLSKYWKGTYSFLDNKEVMRLRCQGPGEEVYIDKNVDEGKIQLNFAENSRLPDGRKLSWPDVFEDRLHSLGNAAAKQSIKTQGRNTAKTTDNIHFEGRGEDLEDDYNALGWLNPLPAQAGIPGWQRITFMKHFMDDFAEPEEDNLWAYEGVVLPGGRIIVGRWWYASSDYNGPFILWAVDGNPEFEDDDTCDGDTTEEE</sequence>
<protein>
    <submittedName>
        <fullName evidence="1">Uncharacterized protein</fullName>
    </submittedName>
</protein>
<evidence type="ECO:0000313" key="1">
    <source>
        <dbReference type="EMBL" id="KAF1835515.1"/>
    </source>
</evidence>
<keyword evidence="2" id="KW-1185">Reference proteome</keyword>
<gene>
    <name evidence="1" type="ORF">BDW02DRAFT_523110</name>
</gene>
<dbReference type="Proteomes" id="UP000800040">
    <property type="component" value="Unassembled WGS sequence"/>
</dbReference>
<accession>A0A6A5KC12</accession>
<organism evidence="1 2">
    <name type="scientific">Decorospora gaudefroyi</name>
    <dbReference type="NCBI Taxonomy" id="184978"/>
    <lineage>
        <taxon>Eukaryota</taxon>
        <taxon>Fungi</taxon>
        <taxon>Dikarya</taxon>
        <taxon>Ascomycota</taxon>
        <taxon>Pezizomycotina</taxon>
        <taxon>Dothideomycetes</taxon>
        <taxon>Pleosporomycetidae</taxon>
        <taxon>Pleosporales</taxon>
        <taxon>Pleosporineae</taxon>
        <taxon>Pleosporaceae</taxon>
        <taxon>Decorospora</taxon>
    </lineage>
</organism>
<dbReference type="OrthoDB" id="3971593at2759"/>